<keyword evidence="1" id="KW-0805">Transcription regulation</keyword>
<dbReference type="Pfam" id="PF00196">
    <property type="entry name" value="GerE"/>
    <property type="match status" value="1"/>
</dbReference>
<dbReference type="PANTHER" id="PTHR44688:SF16">
    <property type="entry name" value="DNA-BINDING TRANSCRIPTIONAL ACTIVATOR DEVR_DOSR"/>
    <property type="match status" value="1"/>
</dbReference>
<dbReference type="RefSeq" id="WP_160735985.1">
    <property type="nucleotide sequence ID" value="NZ_WTYT01000003.1"/>
</dbReference>
<name>A0A6I4T6S6_9SPHN</name>
<sequence length="269" mass="30531">MQFSSLEPATPTDPETLARITRLWDELADFSASQFQESRDHLLRTLCDLIDAEQADWIGVVRFATDVDKDPMRGWRPRSVSAHNHRPDARQAMKQAFDEMEQGEPDITTLRNVAQAGQYRVLHLKDLATPDWFESENYKRFYLDLGRKDSIWAGIPINDEVEVQIGLHRGPEQEAFSARDMQIVSQTVRGLKWFYRLQMLGEGIGIASAPLTPTEHAVLGGVLQGMSEKEVAIANDQSPHTTHDHIKSIYRKYGVSSRTALMALWLGRT</sequence>
<proteinExistence type="predicted"/>
<keyword evidence="3" id="KW-0804">Transcription</keyword>
<evidence type="ECO:0000259" key="4">
    <source>
        <dbReference type="PROSITE" id="PS50043"/>
    </source>
</evidence>
<dbReference type="InterPro" id="IPR016032">
    <property type="entry name" value="Sig_transdc_resp-reg_C-effctor"/>
</dbReference>
<dbReference type="OrthoDB" id="5292887at2"/>
<dbReference type="EMBL" id="WTYT01000003">
    <property type="protein sequence ID" value="MXO65525.1"/>
    <property type="molecule type" value="Genomic_DNA"/>
</dbReference>
<keyword evidence="6" id="KW-1185">Reference proteome</keyword>
<evidence type="ECO:0000313" key="5">
    <source>
        <dbReference type="EMBL" id="MXO65525.1"/>
    </source>
</evidence>
<comment type="caution">
    <text evidence="5">The sequence shown here is derived from an EMBL/GenBank/DDBJ whole genome shotgun (WGS) entry which is preliminary data.</text>
</comment>
<dbReference type="Proteomes" id="UP000438476">
    <property type="component" value="Unassembled WGS sequence"/>
</dbReference>
<dbReference type="SMART" id="SM00421">
    <property type="entry name" value="HTH_LUXR"/>
    <property type="match status" value="1"/>
</dbReference>
<dbReference type="GO" id="GO:0003677">
    <property type="term" value="F:DNA binding"/>
    <property type="evidence" value="ECO:0007669"/>
    <property type="project" value="UniProtKB-KW"/>
</dbReference>
<organism evidence="5 6">
    <name type="scientific">Altericroceibacterium endophyticum</name>
    <dbReference type="NCBI Taxonomy" id="1808508"/>
    <lineage>
        <taxon>Bacteria</taxon>
        <taxon>Pseudomonadati</taxon>
        <taxon>Pseudomonadota</taxon>
        <taxon>Alphaproteobacteria</taxon>
        <taxon>Sphingomonadales</taxon>
        <taxon>Erythrobacteraceae</taxon>
        <taxon>Altericroceibacterium</taxon>
    </lineage>
</organism>
<dbReference type="PROSITE" id="PS50043">
    <property type="entry name" value="HTH_LUXR_2"/>
    <property type="match status" value="1"/>
</dbReference>
<evidence type="ECO:0000256" key="2">
    <source>
        <dbReference type="ARBA" id="ARBA00023125"/>
    </source>
</evidence>
<dbReference type="AlphaFoldDB" id="A0A6I4T6S6"/>
<dbReference type="CDD" id="cd06170">
    <property type="entry name" value="LuxR_C_like"/>
    <property type="match status" value="1"/>
</dbReference>
<dbReference type="Gene3D" id="1.10.10.10">
    <property type="entry name" value="Winged helix-like DNA-binding domain superfamily/Winged helix DNA-binding domain"/>
    <property type="match status" value="1"/>
</dbReference>
<protein>
    <submittedName>
        <fullName evidence="5">Helix-turn-helix transcriptional regulator</fullName>
    </submittedName>
</protein>
<reference evidence="5 6" key="1">
    <citation type="submission" date="2019-12" db="EMBL/GenBank/DDBJ databases">
        <title>Genomic-based taxomic classification of the family Erythrobacteraceae.</title>
        <authorList>
            <person name="Xu L."/>
        </authorList>
    </citation>
    <scope>NUCLEOTIDE SEQUENCE [LARGE SCALE GENOMIC DNA]</scope>
    <source>
        <strain evidence="5 6">LMG 29518</strain>
    </source>
</reference>
<evidence type="ECO:0000256" key="1">
    <source>
        <dbReference type="ARBA" id="ARBA00023015"/>
    </source>
</evidence>
<dbReference type="SUPFAM" id="SSF46894">
    <property type="entry name" value="C-terminal effector domain of the bipartite response regulators"/>
    <property type="match status" value="1"/>
</dbReference>
<dbReference type="PANTHER" id="PTHR44688">
    <property type="entry name" value="DNA-BINDING TRANSCRIPTIONAL ACTIVATOR DEVR_DOSR"/>
    <property type="match status" value="1"/>
</dbReference>
<dbReference type="InterPro" id="IPR036388">
    <property type="entry name" value="WH-like_DNA-bd_sf"/>
</dbReference>
<gene>
    <name evidence="5" type="ORF">GRI91_07140</name>
</gene>
<dbReference type="GO" id="GO:0006355">
    <property type="term" value="P:regulation of DNA-templated transcription"/>
    <property type="evidence" value="ECO:0007669"/>
    <property type="project" value="InterPro"/>
</dbReference>
<evidence type="ECO:0000256" key="3">
    <source>
        <dbReference type="ARBA" id="ARBA00023163"/>
    </source>
</evidence>
<feature type="domain" description="HTH luxR-type" evidence="4">
    <location>
        <begin position="204"/>
        <end position="269"/>
    </location>
</feature>
<keyword evidence="2" id="KW-0238">DNA-binding</keyword>
<dbReference type="InterPro" id="IPR000792">
    <property type="entry name" value="Tscrpt_reg_LuxR_C"/>
</dbReference>
<accession>A0A6I4T6S6</accession>
<evidence type="ECO:0000313" key="6">
    <source>
        <dbReference type="Proteomes" id="UP000438476"/>
    </source>
</evidence>